<evidence type="ECO:0000259" key="4">
    <source>
        <dbReference type="PROSITE" id="PS51118"/>
    </source>
</evidence>
<reference evidence="5" key="1">
    <citation type="submission" date="2021-03" db="EMBL/GenBank/DDBJ databases">
        <title>Acanthopleuribacteraceae sp. M133.</title>
        <authorList>
            <person name="Wang G."/>
        </authorList>
    </citation>
    <scope>NUCLEOTIDE SEQUENCE</scope>
    <source>
        <strain evidence="5">M133</strain>
    </source>
</reference>
<keyword evidence="1" id="KW-0805">Transcription regulation</keyword>
<evidence type="ECO:0000256" key="1">
    <source>
        <dbReference type="ARBA" id="ARBA00023015"/>
    </source>
</evidence>
<feature type="domain" description="HTH hxlR-type" evidence="4">
    <location>
        <begin position="12"/>
        <end position="110"/>
    </location>
</feature>
<dbReference type="PANTHER" id="PTHR33204">
    <property type="entry name" value="TRANSCRIPTIONAL REGULATOR, MARR FAMILY"/>
    <property type="match status" value="1"/>
</dbReference>
<dbReference type="SUPFAM" id="SSF46785">
    <property type="entry name" value="Winged helix' DNA-binding domain"/>
    <property type="match status" value="1"/>
</dbReference>
<dbReference type="EMBL" id="CP071793">
    <property type="protein sequence ID" value="QTD50672.1"/>
    <property type="molecule type" value="Genomic_DNA"/>
</dbReference>
<accession>A0A8A4TNJ5</accession>
<evidence type="ECO:0000256" key="2">
    <source>
        <dbReference type="ARBA" id="ARBA00023125"/>
    </source>
</evidence>
<organism evidence="5 6">
    <name type="scientific">Sulfidibacter corallicola</name>
    <dbReference type="NCBI Taxonomy" id="2818388"/>
    <lineage>
        <taxon>Bacteria</taxon>
        <taxon>Pseudomonadati</taxon>
        <taxon>Acidobacteriota</taxon>
        <taxon>Holophagae</taxon>
        <taxon>Acanthopleuribacterales</taxon>
        <taxon>Acanthopleuribacteraceae</taxon>
        <taxon>Sulfidibacter</taxon>
    </lineage>
</organism>
<sequence length="222" mass="24462">MPANKRTYAQFCGIARALDVVGERWTLLIVRDLFLGPRRFKDLMTGLPGITTNLLAKRLKDMAASGLIRRTRLPPPAGSMVYELTPRGAELKDVLMALGRWGWPLMDAPGPEDRTDVGWALVALHRRFTGTVGAWTLEIRAEDSLHQVHAKDGDLTVRSGTYWEPDLVLVGTLPSVAALFHRGVPLERLEAQGLRLEGSPELRAKVFQAFGISEGTGIALEE</sequence>
<proteinExistence type="predicted"/>
<dbReference type="KEGG" id="scor:J3U87_34230"/>
<keyword evidence="3" id="KW-0804">Transcription</keyword>
<evidence type="ECO:0000313" key="5">
    <source>
        <dbReference type="EMBL" id="QTD50672.1"/>
    </source>
</evidence>
<dbReference type="InterPro" id="IPR036390">
    <property type="entry name" value="WH_DNA-bd_sf"/>
</dbReference>
<evidence type="ECO:0000313" key="6">
    <source>
        <dbReference type="Proteomes" id="UP000663929"/>
    </source>
</evidence>
<dbReference type="RefSeq" id="WP_237380566.1">
    <property type="nucleotide sequence ID" value="NZ_CP071793.1"/>
</dbReference>
<dbReference type="GO" id="GO:0003677">
    <property type="term" value="F:DNA binding"/>
    <property type="evidence" value="ECO:0007669"/>
    <property type="project" value="UniProtKB-KW"/>
</dbReference>
<dbReference type="Proteomes" id="UP000663929">
    <property type="component" value="Chromosome"/>
</dbReference>
<protein>
    <submittedName>
        <fullName evidence="5">Helix-turn-helix transcriptional regulator</fullName>
    </submittedName>
</protein>
<name>A0A8A4TNJ5_SULCO</name>
<dbReference type="InterPro" id="IPR002577">
    <property type="entry name" value="HTH_HxlR"/>
</dbReference>
<dbReference type="Gene3D" id="1.10.10.10">
    <property type="entry name" value="Winged helix-like DNA-binding domain superfamily/Winged helix DNA-binding domain"/>
    <property type="match status" value="1"/>
</dbReference>
<keyword evidence="6" id="KW-1185">Reference proteome</keyword>
<dbReference type="InterPro" id="IPR036388">
    <property type="entry name" value="WH-like_DNA-bd_sf"/>
</dbReference>
<dbReference type="PROSITE" id="PS51118">
    <property type="entry name" value="HTH_HXLR"/>
    <property type="match status" value="1"/>
</dbReference>
<dbReference type="AlphaFoldDB" id="A0A8A4TNJ5"/>
<dbReference type="PANTHER" id="PTHR33204:SF18">
    <property type="entry name" value="TRANSCRIPTIONAL REGULATORY PROTEIN"/>
    <property type="match status" value="1"/>
</dbReference>
<keyword evidence="2" id="KW-0238">DNA-binding</keyword>
<evidence type="ECO:0000256" key="3">
    <source>
        <dbReference type="ARBA" id="ARBA00023163"/>
    </source>
</evidence>
<dbReference type="Pfam" id="PF01638">
    <property type="entry name" value="HxlR"/>
    <property type="match status" value="1"/>
</dbReference>
<gene>
    <name evidence="5" type="ORF">J3U87_34230</name>
</gene>